<sequence length="505" mass="56844">MEMRSLVVSQSTKAGLQHVCDIEPSTASPAILNWARDQINICQKSHERCHIPWIANGGIIQISQFLPRRLIDVGQENDATVKLISQSELASDSPKYLALSYCWAGLAGIRLCKSNFETLVEPSRVDVWDKTYRDAIAITRVLGMRYLWVDALCIMQPEDGDDGAGLADWREQAPEMGRIYAHAACVLSATAAKNTTDAKDTIVTDLFREKVDKARLSTRGWAFRERVLATRILHFCDGVVLFECSEMQASSSHHISQPPKTTSLIVLCCFITAGFDLVGEYFARDLTKPTDKIMAIAGLAQYLPFRFEAGILFDRYHLLSALTLLWVRSGSQQELQGITIPPRPKRPVPTWSWASIDGRISHKLMQPSASWSLHHGKRVCRIDCTKDSPTKLLLKLRSPTFAFDKSKVHFIPDIQLKPGSTQNLQCVPILYYEASNKKKPKVIIHGIVVKKANIAELEIGMEMEMEEEPSQELERVGYFWLTTKDMSWKPEHSFGRTSLPTLVIV</sequence>
<dbReference type="AlphaFoldDB" id="A0A6A6I5R1"/>
<dbReference type="Pfam" id="PF06985">
    <property type="entry name" value="HET"/>
    <property type="match status" value="1"/>
</dbReference>
<protein>
    <submittedName>
        <fullName evidence="2">HET-domain-containing protein</fullName>
    </submittedName>
</protein>
<feature type="non-terminal residue" evidence="2">
    <location>
        <position position="1"/>
    </location>
</feature>
<dbReference type="RefSeq" id="XP_033680869.1">
    <property type="nucleotide sequence ID" value="XM_033834401.1"/>
</dbReference>
<dbReference type="Proteomes" id="UP000800094">
    <property type="component" value="Unassembled WGS sequence"/>
</dbReference>
<evidence type="ECO:0000313" key="2">
    <source>
        <dbReference type="EMBL" id="KAF2245865.1"/>
    </source>
</evidence>
<evidence type="ECO:0000313" key="3">
    <source>
        <dbReference type="Proteomes" id="UP000800094"/>
    </source>
</evidence>
<dbReference type="GeneID" id="54587731"/>
<dbReference type="PANTHER" id="PTHR33112:SF16">
    <property type="entry name" value="HETEROKARYON INCOMPATIBILITY DOMAIN-CONTAINING PROTEIN"/>
    <property type="match status" value="1"/>
</dbReference>
<dbReference type="PANTHER" id="PTHR33112">
    <property type="entry name" value="DOMAIN PROTEIN, PUTATIVE-RELATED"/>
    <property type="match status" value="1"/>
</dbReference>
<accession>A0A6A6I5R1</accession>
<reference evidence="2" key="1">
    <citation type="journal article" date="2020" name="Stud. Mycol.">
        <title>101 Dothideomycetes genomes: a test case for predicting lifestyles and emergence of pathogens.</title>
        <authorList>
            <person name="Haridas S."/>
            <person name="Albert R."/>
            <person name="Binder M."/>
            <person name="Bloem J."/>
            <person name="Labutti K."/>
            <person name="Salamov A."/>
            <person name="Andreopoulos B."/>
            <person name="Baker S."/>
            <person name="Barry K."/>
            <person name="Bills G."/>
            <person name="Bluhm B."/>
            <person name="Cannon C."/>
            <person name="Castanera R."/>
            <person name="Culley D."/>
            <person name="Daum C."/>
            <person name="Ezra D."/>
            <person name="Gonzalez J."/>
            <person name="Henrissat B."/>
            <person name="Kuo A."/>
            <person name="Liang C."/>
            <person name="Lipzen A."/>
            <person name="Lutzoni F."/>
            <person name="Magnuson J."/>
            <person name="Mondo S."/>
            <person name="Nolan M."/>
            <person name="Ohm R."/>
            <person name="Pangilinan J."/>
            <person name="Park H.-J."/>
            <person name="Ramirez L."/>
            <person name="Alfaro M."/>
            <person name="Sun H."/>
            <person name="Tritt A."/>
            <person name="Yoshinaga Y."/>
            <person name="Zwiers L.-H."/>
            <person name="Turgeon B."/>
            <person name="Goodwin S."/>
            <person name="Spatafora J."/>
            <person name="Crous P."/>
            <person name="Grigoriev I."/>
        </authorList>
    </citation>
    <scope>NUCLEOTIDE SEQUENCE</scope>
    <source>
        <strain evidence="2">CBS 122368</strain>
    </source>
</reference>
<organism evidence="2 3">
    <name type="scientific">Trematosphaeria pertusa</name>
    <dbReference type="NCBI Taxonomy" id="390896"/>
    <lineage>
        <taxon>Eukaryota</taxon>
        <taxon>Fungi</taxon>
        <taxon>Dikarya</taxon>
        <taxon>Ascomycota</taxon>
        <taxon>Pezizomycotina</taxon>
        <taxon>Dothideomycetes</taxon>
        <taxon>Pleosporomycetidae</taxon>
        <taxon>Pleosporales</taxon>
        <taxon>Massarineae</taxon>
        <taxon>Trematosphaeriaceae</taxon>
        <taxon>Trematosphaeria</taxon>
    </lineage>
</organism>
<dbReference type="InterPro" id="IPR010730">
    <property type="entry name" value="HET"/>
</dbReference>
<gene>
    <name evidence="2" type="ORF">BU26DRAFT_577287</name>
</gene>
<keyword evidence="3" id="KW-1185">Reference proteome</keyword>
<feature type="domain" description="Heterokaryon incompatibility" evidence="1">
    <location>
        <begin position="96"/>
        <end position="197"/>
    </location>
</feature>
<evidence type="ECO:0000259" key="1">
    <source>
        <dbReference type="Pfam" id="PF06985"/>
    </source>
</evidence>
<dbReference type="EMBL" id="ML987199">
    <property type="protein sequence ID" value="KAF2245865.1"/>
    <property type="molecule type" value="Genomic_DNA"/>
</dbReference>
<proteinExistence type="predicted"/>
<dbReference type="OrthoDB" id="3799440at2759"/>
<name>A0A6A6I5R1_9PLEO</name>